<evidence type="ECO:0000313" key="4">
    <source>
        <dbReference type="EMBL" id="KAK4198020.1"/>
    </source>
</evidence>
<dbReference type="InterPro" id="IPR048273">
    <property type="entry name" value="Luciferase"/>
</dbReference>
<gene>
    <name evidence="4" type="ORF">QBC40DRAFT_341525</name>
</gene>
<evidence type="ECO:0000256" key="2">
    <source>
        <dbReference type="SAM" id="Phobius"/>
    </source>
</evidence>
<proteinExistence type="predicted"/>
<feature type="transmembrane region" description="Helical" evidence="2">
    <location>
        <begin position="33"/>
        <end position="52"/>
    </location>
</feature>
<sequence>MYTFNHPSRWIFGITTAATATLAPQYYTSWEEIIWDFSLASVPVLVGLWLKLSPGTFAAGMTLSLWYTSIFTTSGLFWYYLFAAVMWFCHSSFVEYKTHTLEEIPPTLGGWLQLVVWNFLGGWNSVLEPPKIRQDESPYRGKLFQLPPREGDRPKTSRWLPARQLSQKGPPNSSYKLNDMIKKLQARSHRSLSVKMSFLESGIRGLFRNIGDRTPGTINTGEEWAGEIAHVHTADGSLHVDLHPEDVNTVLQAGWGQRHPLAGGNNSKMFRFWFHGVLEKRLPVPVGWTLVYAPRTAEEENVVQEILIAGIWYATQGNLYPIGGDDEHRLTRWDVRAEEFKRTDTWWNWLWRVVPTPPERKWKCACCRNCGRGCPGNTRENEERPIHPISANLSENGDGASGLGKSGLNVRFSLPETLPALSDPGMLSDPGVGGHRARGRMYPLPESPKPNVNRAKSEPGGTNFLTTTDKAQDDWSWGDDIF</sequence>
<dbReference type="AlphaFoldDB" id="A0AAN6XEM6"/>
<feature type="transmembrane region" description="Helical" evidence="2">
    <location>
        <begin position="64"/>
        <end position="88"/>
    </location>
</feature>
<organism evidence="4 5">
    <name type="scientific">Triangularia verruculosa</name>
    <dbReference type="NCBI Taxonomy" id="2587418"/>
    <lineage>
        <taxon>Eukaryota</taxon>
        <taxon>Fungi</taxon>
        <taxon>Dikarya</taxon>
        <taxon>Ascomycota</taxon>
        <taxon>Pezizomycotina</taxon>
        <taxon>Sordariomycetes</taxon>
        <taxon>Sordariomycetidae</taxon>
        <taxon>Sordariales</taxon>
        <taxon>Podosporaceae</taxon>
        <taxon>Triangularia</taxon>
    </lineage>
</organism>
<keyword evidence="2" id="KW-0472">Membrane</keyword>
<name>A0AAN6XEM6_9PEZI</name>
<evidence type="ECO:0000259" key="3">
    <source>
        <dbReference type="Pfam" id="PF17648"/>
    </source>
</evidence>
<protein>
    <recommendedName>
        <fullName evidence="3">Luciferase domain-containing protein</fullName>
    </recommendedName>
</protein>
<evidence type="ECO:0000256" key="1">
    <source>
        <dbReference type="SAM" id="MobiDB-lite"/>
    </source>
</evidence>
<feature type="domain" description="Luciferase" evidence="3">
    <location>
        <begin position="226"/>
        <end position="309"/>
    </location>
</feature>
<keyword evidence="2" id="KW-0812">Transmembrane</keyword>
<dbReference type="InterPro" id="IPR040841">
    <property type="entry name" value="Luciferase_dom"/>
</dbReference>
<reference evidence="4" key="2">
    <citation type="submission" date="2023-05" db="EMBL/GenBank/DDBJ databases">
        <authorList>
            <consortium name="Lawrence Berkeley National Laboratory"/>
            <person name="Steindorff A."/>
            <person name="Hensen N."/>
            <person name="Bonometti L."/>
            <person name="Westerberg I."/>
            <person name="Brannstrom I.O."/>
            <person name="Guillou S."/>
            <person name="Cros-Aarteil S."/>
            <person name="Calhoun S."/>
            <person name="Haridas S."/>
            <person name="Kuo A."/>
            <person name="Mondo S."/>
            <person name="Pangilinan J."/>
            <person name="Riley R."/>
            <person name="Labutti K."/>
            <person name="Andreopoulos B."/>
            <person name="Lipzen A."/>
            <person name="Chen C."/>
            <person name="Yanf M."/>
            <person name="Daum C."/>
            <person name="Ng V."/>
            <person name="Clum A."/>
            <person name="Ohm R."/>
            <person name="Martin F."/>
            <person name="Silar P."/>
            <person name="Natvig D."/>
            <person name="Lalanne C."/>
            <person name="Gautier V."/>
            <person name="Ament-Velasquez S.L."/>
            <person name="Kruys A."/>
            <person name="Hutchinson M.I."/>
            <person name="Powell A.J."/>
            <person name="Barry K."/>
            <person name="Miller A.N."/>
            <person name="Grigoriev I.V."/>
            <person name="Debuchy R."/>
            <person name="Gladieux P."/>
            <person name="Thoren M.H."/>
            <person name="Johannesson H."/>
        </authorList>
    </citation>
    <scope>NUCLEOTIDE SEQUENCE</scope>
    <source>
        <strain evidence="4">CBS 315.58</strain>
    </source>
</reference>
<dbReference type="Pfam" id="PF17648">
    <property type="entry name" value="Luciferase"/>
    <property type="match status" value="1"/>
</dbReference>
<accession>A0AAN6XEM6</accession>
<keyword evidence="2" id="KW-1133">Transmembrane helix</keyword>
<keyword evidence="5" id="KW-1185">Reference proteome</keyword>
<dbReference type="Proteomes" id="UP001303160">
    <property type="component" value="Unassembled WGS sequence"/>
</dbReference>
<dbReference type="PANTHER" id="PTHR38695">
    <property type="entry name" value="AMINO ACID PERMEASE_ SLC12A DOMAIN-CONTAINING PROTEIN"/>
    <property type="match status" value="1"/>
</dbReference>
<comment type="caution">
    <text evidence="4">The sequence shown here is derived from an EMBL/GenBank/DDBJ whole genome shotgun (WGS) entry which is preliminary data.</text>
</comment>
<feature type="region of interest" description="Disordered" evidence="1">
    <location>
        <begin position="442"/>
        <end position="482"/>
    </location>
</feature>
<reference evidence="4" key="1">
    <citation type="journal article" date="2023" name="Mol. Phylogenet. Evol.">
        <title>Genome-scale phylogeny and comparative genomics of the fungal order Sordariales.</title>
        <authorList>
            <person name="Hensen N."/>
            <person name="Bonometti L."/>
            <person name="Westerberg I."/>
            <person name="Brannstrom I.O."/>
            <person name="Guillou S."/>
            <person name="Cros-Aarteil S."/>
            <person name="Calhoun S."/>
            <person name="Haridas S."/>
            <person name="Kuo A."/>
            <person name="Mondo S."/>
            <person name="Pangilinan J."/>
            <person name="Riley R."/>
            <person name="LaButti K."/>
            <person name="Andreopoulos B."/>
            <person name="Lipzen A."/>
            <person name="Chen C."/>
            <person name="Yan M."/>
            <person name="Daum C."/>
            <person name="Ng V."/>
            <person name="Clum A."/>
            <person name="Steindorff A."/>
            <person name="Ohm R.A."/>
            <person name="Martin F."/>
            <person name="Silar P."/>
            <person name="Natvig D.O."/>
            <person name="Lalanne C."/>
            <person name="Gautier V."/>
            <person name="Ament-Velasquez S.L."/>
            <person name="Kruys A."/>
            <person name="Hutchinson M.I."/>
            <person name="Powell A.J."/>
            <person name="Barry K."/>
            <person name="Miller A.N."/>
            <person name="Grigoriev I.V."/>
            <person name="Debuchy R."/>
            <person name="Gladieux P."/>
            <person name="Hiltunen Thoren M."/>
            <person name="Johannesson H."/>
        </authorList>
    </citation>
    <scope>NUCLEOTIDE SEQUENCE</scope>
    <source>
        <strain evidence="4">CBS 315.58</strain>
    </source>
</reference>
<dbReference type="PANTHER" id="PTHR38695:SF1">
    <property type="entry name" value="AMINO ACID PERMEASE_ SLC12A DOMAIN-CONTAINING PROTEIN"/>
    <property type="match status" value="1"/>
</dbReference>
<dbReference type="EMBL" id="MU863952">
    <property type="protein sequence ID" value="KAK4198020.1"/>
    <property type="molecule type" value="Genomic_DNA"/>
</dbReference>
<evidence type="ECO:0000313" key="5">
    <source>
        <dbReference type="Proteomes" id="UP001303160"/>
    </source>
</evidence>